<evidence type="ECO:0000313" key="2">
    <source>
        <dbReference type="EMBL" id="KAG2288719.1"/>
    </source>
</evidence>
<name>A0A8X7US35_BRACI</name>
<gene>
    <name evidence="2" type="ORF">Bca52824_048323</name>
</gene>
<feature type="compositionally biased region" description="Basic and acidic residues" evidence="1">
    <location>
        <begin position="112"/>
        <end position="122"/>
    </location>
</feature>
<evidence type="ECO:0000313" key="3">
    <source>
        <dbReference type="Proteomes" id="UP000886595"/>
    </source>
</evidence>
<evidence type="ECO:0000256" key="1">
    <source>
        <dbReference type="SAM" id="MobiDB-lite"/>
    </source>
</evidence>
<protein>
    <submittedName>
        <fullName evidence="2">Uncharacterized protein</fullName>
    </submittedName>
</protein>
<accession>A0A8X7US35</accession>
<feature type="compositionally biased region" description="Basic and acidic residues" evidence="1">
    <location>
        <begin position="77"/>
        <end position="89"/>
    </location>
</feature>
<comment type="caution">
    <text evidence="2">The sequence shown here is derived from an EMBL/GenBank/DDBJ whole genome shotgun (WGS) entry which is preliminary data.</text>
</comment>
<feature type="compositionally biased region" description="Acidic residues" evidence="1">
    <location>
        <begin position="123"/>
        <end position="135"/>
    </location>
</feature>
<dbReference type="Proteomes" id="UP000886595">
    <property type="component" value="Unassembled WGS sequence"/>
</dbReference>
<organism evidence="2 3">
    <name type="scientific">Brassica carinata</name>
    <name type="common">Ethiopian mustard</name>
    <name type="synonym">Abyssinian cabbage</name>
    <dbReference type="NCBI Taxonomy" id="52824"/>
    <lineage>
        <taxon>Eukaryota</taxon>
        <taxon>Viridiplantae</taxon>
        <taxon>Streptophyta</taxon>
        <taxon>Embryophyta</taxon>
        <taxon>Tracheophyta</taxon>
        <taxon>Spermatophyta</taxon>
        <taxon>Magnoliopsida</taxon>
        <taxon>eudicotyledons</taxon>
        <taxon>Gunneridae</taxon>
        <taxon>Pentapetalae</taxon>
        <taxon>rosids</taxon>
        <taxon>malvids</taxon>
        <taxon>Brassicales</taxon>
        <taxon>Brassicaceae</taxon>
        <taxon>Brassiceae</taxon>
        <taxon>Brassica</taxon>
    </lineage>
</organism>
<feature type="region of interest" description="Disordered" evidence="1">
    <location>
        <begin position="287"/>
        <end position="317"/>
    </location>
</feature>
<dbReference type="AlphaFoldDB" id="A0A8X7US35"/>
<sequence length="317" mass="35824">MTYASESQVKEKALRELSGIDSITVLLEKFPEIGRDIIPIRKTSAQTLDILREPQRPPSNKADTGTLLHPPVGETISEPHRLQRSDPSRRRTGQYSSYEPRLEWQPVRVATRSREEQHRDDNEQNNEQEMESESEEDRRRRIKGKAAARNSGDKEGNGASDGGASGTFKTKEPLPNNVALPKEIPVTQVNTTQNMQSTQSQEKGLAVQKTPTPSSPEQAEKRDNQIPMSERLKIGFTGKNLAAQETDLLTEEEINQMADQYAIVDFDMDEDMLNDDDLLDEELEENTVIPETQECEKQSNLPQQEEDRAVRDVGNEK</sequence>
<feature type="region of interest" description="Disordered" evidence="1">
    <location>
        <begin position="45"/>
        <end position="181"/>
    </location>
</feature>
<keyword evidence="3" id="KW-1185">Reference proteome</keyword>
<reference evidence="2 3" key="1">
    <citation type="submission" date="2020-02" db="EMBL/GenBank/DDBJ databases">
        <authorList>
            <person name="Ma Q."/>
            <person name="Huang Y."/>
            <person name="Song X."/>
            <person name="Pei D."/>
        </authorList>
    </citation>
    <scope>NUCLEOTIDE SEQUENCE [LARGE SCALE GENOMIC DNA]</scope>
    <source>
        <strain evidence="2">Sxm20200214</strain>
        <tissue evidence="2">Leaf</tissue>
    </source>
</reference>
<feature type="region of interest" description="Disordered" evidence="1">
    <location>
        <begin position="193"/>
        <end position="225"/>
    </location>
</feature>
<feature type="compositionally biased region" description="Basic and acidic residues" evidence="1">
    <location>
        <begin position="305"/>
        <end position="317"/>
    </location>
</feature>
<proteinExistence type="predicted"/>
<dbReference type="EMBL" id="JAAMPC010000010">
    <property type="protein sequence ID" value="KAG2288719.1"/>
    <property type="molecule type" value="Genomic_DNA"/>
</dbReference>